<name>A0A9X9MC82_GULGU</name>
<dbReference type="AlphaFoldDB" id="A0A9X9MC82"/>
<evidence type="ECO:0000313" key="2">
    <source>
        <dbReference type="EMBL" id="VCX41823.1"/>
    </source>
</evidence>
<sequence length="33" mass="3647">MLSCLLAIFFKCTSALAHTFKILKIFLSIASTI</sequence>
<protein>
    <submittedName>
        <fullName evidence="2">Uncharacterized protein</fullName>
    </submittedName>
</protein>
<feature type="signal peptide" evidence="1">
    <location>
        <begin position="1"/>
        <end position="17"/>
    </location>
</feature>
<evidence type="ECO:0000313" key="3">
    <source>
        <dbReference type="Proteomes" id="UP000269945"/>
    </source>
</evidence>
<proteinExistence type="predicted"/>
<comment type="caution">
    <text evidence="2">The sequence shown here is derived from an EMBL/GenBank/DDBJ whole genome shotgun (WGS) entry which is preliminary data.</text>
</comment>
<organism evidence="2 3">
    <name type="scientific">Gulo gulo</name>
    <name type="common">Wolverine</name>
    <name type="synonym">Gluton</name>
    <dbReference type="NCBI Taxonomy" id="48420"/>
    <lineage>
        <taxon>Eukaryota</taxon>
        <taxon>Metazoa</taxon>
        <taxon>Chordata</taxon>
        <taxon>Craniata</taxon>
        <taxon>Vertebrata</taxon>
        <taxon>Euteleostomi</taxon>
        <taxon>Mammalia</taxon>
        <taxon>Eutheria</taxon>
        <taxon>Laurasiatheria</taxon>
        <taxon>Carnivora</taxon>
        <taxon>Caniformia</taxon>
        <taxon>Musteloidea</taxon>
        <taxon>Mustelidae</taxon>
        <taxon>Guloninae</taxon>
        <taxon>Gulo</taxon>
    </lineage>
</organism>
<accession>A0A9X9MC82</accession>
<keyword evidence="3" id="KW-1185">Reference proteome</keyword>
<dbReference type="EMBL" id="CYRY02046176">
    <property type="protein sequence ID" value="VCX41823.1"/>
    <property type="molecule type" value="Genomic_DNA"/>
</dbReference>
<gene>
    <name evidence="2" type="ORF">BN2614_LOCUS1</name>
</gene>
<evidence type="ECO:0000256" key="1">
    <source>
        <dbReference type="SAM" id="SignalP"/>
    </source>
</evidence>
<keyword evidence="1" id="KW-0732">Signal</keyword>
<feature type="chain" id="PRO_5040944926" evidence="1">
    <location>
        <begin position="18"/>
        <end position="33"/>
    </location>
</feature>
<dbReference type="Proteomes" id="UP000269945">
    <property type="component" value="Unassembled WGS sequence"/>
</dbReference>
<reference evidence="2 3" key="1">
    <citation type="submission" date="2018-10" db="EMBL/GenBank/DDBJ databases">
        <authorList>
            <person name="Ekblom R."/>
            <person name="Jareborg N."/>
        </authorList>
    </citation>
    <scope>NUCLEOTIDE SEQUENCE [LARGE SCALE GENOMIC DNA]</scope>
    <source>
        <tissue evidence="2">Muscle</tissue>
    </source>
</reference>